<dbReference type="EMBL" id="UINC01000090">
    <property type="protein sequence ID" value="SUZ48873.1"/>
    <property type="molecule type" value="Genomic_DNA"/>
</dbReference>
<gene>
    <name evidence="6" type="ORF">METZ01_LOCUS1727</name>
</gene>
<evidence type="ECO:0000259" key="5">
    <source>
        <dbReference type="Pfam" id="PF04085"/>
    </source>
</evidence>
<organism evidence="6">
    <name type="scientific">marine metagenome</name>
    <dbReference type="NCBI Taxonomy" id="408172"/>
    <lineage>
        <taxon>unclassified sequences</taxon>
        <taxon>metagenomes</taxon>
        <taxon>ecological metagenomes</taxon>
    </lineage>
</organism>
<dbReference type="InterPro" id="IPR042175">
    <property type="entry name" value="Cell/Rod_MreC_2"/>
</dbReference>
<feature type="domain" description="Rod shape-determining protein MreC beta-barrel core" evidence="5">
    <location>
        <begin position="45"/>
        <end position="190"/>
    </location>
</feature>
<dbReference type="GO" id="GO:0008360">
    <property type="term" value="P:regulation of cell shape"/>
    <property type="evidence" value="ECO:0007669"/>
    <property type="project" value="UniProtKB-KW"/>
</dbReference>
<protein>
    <recommendedName>
        <fullName evidence="2">Cell shape-determining protein MreC</fullName>
    </recommendedName>
    <alternativeName>
        <fullName evidence="4">Cell shape protein MreC</fullName>
    </alternativeName>
</protein>
<dbReference type="InterPro" id="IPR055342">
    <property type="entry name" value="MreC_beta-barrel_core"/>
</dbReference>
<dbReference type="InterPro" id="IPR042177">
    <property type="entry name" value="Cell/Rod_1"/>
</dbReference>
<dbReference type="NCBIfam" id="TIGR00219">
    <property type="entry name" value="mreC"/>
    <property type="match status" value="1"/>
</dbReference>
<evidence type="ECO:0000256" key="4">
    <source>
        <dbReference type="ARBA" id="ARBA00032089"/>
    </source>
</evidence>
<dbReference type="InterPro" id="IPR007221">
    <property type="entry name" value="MreC"/>
</dbReference>
<evidence type="ECO:0000256" key="1">
    <source>
        <dbReference type="ARBA" id="ARBA00009369"/>
    </source>
</evidence>
<proteinExistence type="inferred from homology"/>
<dbReference type="GO" id="GO:0005886">
    <property type="term" value="C:plasma membrane"/>
    <property type="evidence" value="ECO:0007669"/>
    <property type="project" value="TreeGrafter"/>
</dbReference>
<comment type="similarity">
    <text evidence="1">Belongs to the MreC family.</text>
</comment>
<dbReference type="Gene3D" id="2.40.10.350">
    <property type="entry name" value="Rod shape-determining protein MreC, domain 2"/>
    <property type="match status" value="1"/>
</dbReference>
<dbReference type="PANTHER" id="PTHR34138:SF1">
    <property type="entry name" value="CELL SHAPE-DETERMINING PROTEIN MREC"/>
    <property type="match status" value="1"/>
</dbReference>
<keyword evidence="3" id="KW-0133">Cell shape</keyword>
<dbReference type="AlphaFoldDB" id="A0A381N5J4"/>
<accession>A0A381N5J4</accession>
<dbReference type="Pfam" id="PF04085">
    <property type="entry name" value="MreC"/>
    <property type="match status" value="1"/>
</dbReference>
<name>A0A381N5J4_9ZZZZ</name>
<dbReference type="Gene3D" id="2.40.10.340">
    <property type="entry name" value="Rod shape-determining protein MreC, domain 1"/>
    <property type="match status" value="1"/>
</dbReference>
<evidence type="ECO:0000313" key="6">
    <source>
        <dbReference type="EMBL" id="SUZ48873.1"/>
    </source>
</evidence>
<sequence length="191" mass="21386">MLKEQLIQFTLMNSELESYHQENVRLKEMLNFTINQPLHFITANVVNHNFGLPTNSITIDVGAKDSIVENLTVMDENGLLGKTIQVGDHAALTQLITDKNFRVSIRIGQDRALGLFIPTHGKYGLLEGVRKSMPLTEGEIAYTSGISEIYPPNIPVARVVSIKRDENNPFQHIVVELVGSLENLDYVFVIL</sequence>
<evidence type="ECO:0000256" key="2">
    <source>
        <dbReference type="ARBA" id="ARBA00013855"/>
    </source>
</evidence>
<evidence type="ECO:0000256" key="3">
    <source>
        <dbReference type="ARBA" id="ARBA00022960"/>
    </source>
</evidence>
<dbReference type="PANTHER" id="PTHR34138">
    <property type="entry name" value="CELL SHAPE-DETERMINING PROTEIN MREC"/>
    <property type="match status" value="1"/>
</dbReference>
<reference evidence="6" key="1">
    <citation type="submission" date="2018-05" db="EMBL/GenBank/DDBJ databases">
        <authorList>
            <person name="Lanie J.A."/>
            <person name="Ng W.-L."/>
            <person name="Kazmierczak K.M."/>
            <person name="Andrzejewski T.M."/>
            <person name="Davidsen T.M."/>
            <person name="Wayne K.J."/>
            <person name="Tettelin H."/>
            <person name="Glass J.I."/>
            <person name="Rusch D."/>
            <person name="Podicherti R."/>
            <person name="Tsui H.-C.T."/>
            <person name="Winkler M.E."/>
        </authorList>
    </citation>
    <scope>NUCLEOTIDE SEQUENCE</scope>
</reference>